<organism evidence="2 3">
    <name type="scientific">Lithocarpus litseifolius</name>
    <dbReference type="NCBI Taxonomy" id="425828"/>
    <lineage>
        <taxon>Eukaryota</taxon>
        <taxon>Viridiplantae</taxon>
        <taxon>Streptophyta</taxon>
        <taxon>Embryophyta</taxon>
        <taxon>Tracheophyta</taxon>
        <taxon>Spermatophyta</taxon>
        <taxon>Magnoliopsida</taxon>
        <taxon>eudicotyledons</taxon>
        <taxon>Gunneridae</taxon>
        <taxon>Pentapetalae</taxon>
        <taxon>rosids</taxon>
        <taxon>fabids</taxon>
        <taxon>Fagales</taxon>
        <taxon>Fagaceae</taxon>
        <taxon>Lithocarpus</taxon>
    </lineage>
</organism>
<protein>
    <recommendedName>
        <fullName evidence="4">RNase H type-1 domain-containing protein</fullName>
    </recommendedName>
</protein>
<evidence type="ECO:0000256" key="1">
    <source>
        <dbReference type="ARBA" id="ARBA00022793"/>
    </source>
</evidence>
<sequence>MIFVREILSAGLKMVAFSLITSPAETELDINVLDWLAKLLQLPDDFLSAATVLQTMPLYTLSCFRVPETICKKLDSIVRDFWWGHNQGVRKMHMLHWDKICLNRREGGIGLKKFSIINQSMLAKQFWRISHNHESLLAKTFKAKYFPRCSIHDCPPKPHHSWFWRNIIKQDNTKLREGRWWVGKGLDIPLNHPDWFQCPTQNLQNPNLLIGTVADLIDHNTGVWKADLVRAVYPFPQCSEILSIPISKTGGVLDKLLWKHSSSGEYKVKNAYNLLLKDSTQTSHHHHRPTHFPPEVWNLIWKVQGSFQHVKKPSRQSVTHHTANQKIGGPWELIIKVSGARRKKTRRNALAYEAINLQGMTMFLGGVSCAAATIFEAVQEALVEAAIKAKSLGFFRILFLCSSERIVQVVEYESDPLLNAENGKGGLTGVVVPKAPVWNSNKSLHA</sequence>
<evidence type="ECO:0008006" key="4">
    <source>
        <dbReference type="Google" id="ProtNLM"/>
    </source>
</evidence>
<gene>
    <name evidence="2" type="ORF">SO802_001219</name>
</gene>
<proteinExistence type="predicted"/>
<dbReference type="EMBL" id="JAZDWU010000001">
    <property type="protein sequence ID" value="KAL0014150.1"/>
    <property type="molecule type" value="Genomic_DNA"/>
</dbReference>
<keyword evidence="1" id="KW-0456">Lyase</keyword>
<comment type="caution">
    <text evidence="2">The sequence shown here is derived from an EMBL/GenBank/DDBJ whole genome shotgun (WGS) entry which is preliminary data.</text>
</comment>
<dbReference type="PRINTS" id="PR00800">
    <property type="entry name" value="YHDCRBOXLASE"/>
</dbReference>
<keyword evidence="1" id="KW-0210">Decarboxylase</keyword>
<dbReference type="GO" id="GO:0006520">
    <property type="term" value="P:amino acid metabolic process"/>
    <property type="evidence" value="ECO:0007669"/>
    <property type="project" value="InterPro"/>
</dbReference>
<evidence type="ECO:0000313" key="2">
    <source>
        <dbReference type="EMBL" id="KAL0014150.1"/>
    </source>
</evidence>
<accession>A0AAW2DXR2</accession>
<name>A0AAW2DXR2_9ROSI</name>
<reference evidence="2 3" key="1">
    <citation type="submission" date="2024-01" db="EMBL/GenBank/DDBJ databases">
        <title>A telomere-to-telomere, gap-free genome of sweet tea (Lithocarpus litseifolius).</title>
        <authorList>
            <person name="Zhou J."/>
        </authorList>
    </citation>
    <scope>NUCLEOTIDE SEQUENCE [LARGE SCALE GENOMIC DNA]</scope>
    <source>
        <strain evidence="2">Zhou-2022a</strain>
        <tissue evidence="2">Leaf</tissue>
    </source>
</reference>
<dbReference type="AlphaFoldDB" id="A0AAW2DXR2"/>
<dbReference type="PANTHER" id="PTHR33116:SF86">
    <property type="entry name" value="REVERSE TRANSCRIPTASE DOMAIN-CONTAINING PROTEIN"/>
    <property type="match status" value="1"/>
</dbReference>
<evidence type="ECO:0000313" key="3">
    <source>
        <dbReference type="Proteomes" id="UP001459277"/>
    </source>
</evidence>
<dbReference type="InterPro" id="IPR010977">
    <property type="entry name" value="Aromatic_deC"/>
</dbReference>
<dbReference type="PANTHER" id="PTHR33116">
    <property type="entry name" value="REVERSE TRANSCRIPTASE ZINC-BINDING DOMAIN-CONTAINING PROTEIN-RELATED-RELATED"/>
    <property type="match status" value="1"/>
</dbReference>
<dbReference type="Proteomes" id="UP001459277">
    <property type="component" value="Unassembled WGS sequence"/>
</dbReference>
<dbReference type="GO" id="GO:0016831">
    <property type="term" value="F:carboxy-lyase activity"/>
    <property type="evidence" value="ECO:0007669"/>
    <property type="project" value="InterPro"/>
</dbReference>
<keyword evidence="3" id="KW-1185">Reference proteome</keyword>